<evidence type="ECO:0000313" key="2">
    <source>
        <dbReference type="EMBL" id="KAH1031376.1"/>
    </source>
</evidence>
<protein>
    <submittedName>
        <fullName evidence="2">Uncharacterized protein</fullName>
    </submittedName>
</protein>
<feature type="compositionally biased region" description="Polar residues" evidence="1">
    <location>
        <begin position="1"/>
        <end position="10"/>
    </location>
</feature>
<feature type="region of interest" description="Disordered" evidence="1">
    <location>
        <begin position="1"/>
        <end position="22"/>
    </location>
</feature>
<evidence type="ECO:0000313" key="3">
    <source>
        <dbReference type="Proteomes" id="UP000828251"/>
    </source>
</evidence>
<organism evidence="2 3">
    <name type="scientific">Gossypium stocksii</name>
    <dbReference type="NCBI Taxonomy" id="47602"/>
    <lineage>
        <taxon>Eukaryota</taxon>
        <taxon>Viridiplantae</taxon>
        <taxon>Streptophyta</taxon>
        <taxon>Embryophyta</taxon>
        <taxon>Tracheophyta</taxon>
        <taxon>Spermatophyta</taxon>
        <taxon>Magnoliopsida</taxon>
        <taxon>eudicotyledons</taxon>
        <taxon>Gunneridae</taxon>
        <taxon>Pentapetalae</taxon>
        <taxon>rosids</taxon>
        <taxon>malvids</taxon>
        <taxon>Malvales</taxon>
        <taxon>Malvaceae</taxon>
        <taxon>Malvoideae</taxon>
        <taxon>Gossypium</taxon>
    </lineage>
</organism>
<evidence type="ECO:0000256" key="1">
    <source>
        <dbReference type="SAM" id="MobiDB-lite"/>
    </source>
</evidence>
<dbReference type="Proteomes" id="UP000828251">
    <property type="component" value="Unassembled WGS sequence"/>
</dbReference>
<comment type="caution">
    <text evidence="2">The sequence shown here is derived from an EMBL/GenBank/DDBJ whole genome shotgun (WGS) entry which is preliminary data.</text>
</comment>
<keyword evidence="3" id="KW-1185">Reference proteome</keyword>
<feature type="compositionally biased region" description="Acidic residues" evidence="1">
    <location>
        <begin position="11"/>
        <end position="22"/>
    </location>
</feature>
<name>A0A9D3U7G7_9ROSI</name>
<dbReference type="AlphaFoldDB" id="A0A9D3U7G7"/>
<dbReference type="EMBL" id="JAIQCV010000013">
    <property type="protein sequence ID" value="KAH1031376.1"/>
    <property type="molecule type" value="Genomic_DNA"/>
</dbReference>
<feature type="non-terminal residue" evidence="2">
    <location>
        <position position="1"/>
    </location>
</feature>
<gene>
    <name evidence="2" type="ORF">J1N35_043550</name>
</gene>
<sequence length="73" mass="8586">VGIALKSTTNEDSESSEEVDEDKEIEMFARRFKKFMKSNKGRRFQKMKELRFNLPRRKISLFVISARTGTNQV</sequence>
<reference evidence="2 3" key="1">
    <citation type="journal article" date="2021" name="Plant Biotechnol. J.">
        <title>Multi-omics assisted identification of the key and species-specific regulatory components of drought-tolerant mechanisms in Gossypium stocksii.</title>
        <authorList>
            <person name="Yu D."/>
            <person name="Ke L."/>
            <person name="Zhang D."/>
            <person name="Wu Y."/>
            <person name="Sun Y."/>
            <person name="Mei J."/>
            <person name="Sun J."/>
            <person name="Sun Y."/>
        </authorList>
    </citation>
    <scope>NUCLEOTIDE SEQUENCE [LARGE SCALE GENOMIC DNA]</scope>
    <source>
        <strain evidence="3">cv. E1</strain>
        <tissue evidence="2">Leaf</tissue>
    </source>
</reference>
<dbReference type="OrthoDB" id="999288at2759"/>
<accession>A0A9D3U7G7</accession>
<proteinExistence type="predicted"/>